<dbReference type="InterPro" id="IPR011990">
    <property type="entry name" value="TPR-like_helical_dom_sf"/>
</dbReference>
<dbReference type="GO" id="GO:0003729">
    <property type="term" value="F:mRNA binding"/>
    <property type="evidence" value="ECO:0007669"/>
    <property type="project" value="TreeGrafter"/>
</dbReference>
<dbReference type="RefSeq" id="XP_030977922.1">
    <property type="nucleotide sequence ID" value="XM_031129813.1"/>
</dbReference>
<accession>A0A6P8ASP0</accession>
<evidence type="ECO:0000256" key="2">
    <source>
        <dbReference type="SAM" id="MobiDB-lite"/>
    </source>
</evidence>
<dbReference type="GO" id="GO:0140053">
    <property type="term" value="P:mitochondrial gene expression"/>
    <property type="evidence" value="ECO:0007669"/>
    <property type="project" value="TreeGrafter"/>
</dbReference>
<protein>
    <recommendedName>
        <fullName evidence="5">Pentatricopeptide repeat protein</fullName>
    </recommendedName>
</protein>
<evidence type="ECO:0000313" key="4">
    <source>
        <dbReference type="RefSeq" id="XP_030977922.1"/>
    </source>
</evidence>
<dbReference type="PANTHER" id="PTHR47938:SF35">
    <property type="entry name" value="PENTATRICOPEPTIDE REPEAT-CONTAINING PROTEIN 4, MITOCHONDRIAL-RELATED"/>
    <property type="match status" value="1"/>
</dbReference>
<dbReference type="GeneID" id="41964721"/>
<reference evidence="4" key="2">
    <citation type="submission" date="2019-10" db="EMBL/GenBank/DDBJ databases">
        <authorList>
            <consortium name="NCBI Genome Project"/>
        </authorList>
    </citation>
    <scope>NUCLEOTIDE SEQUENCE</scope>
    <source>
        <strain evidence="4">NI907</strain>
    </source>
</reference>
<dbReference type="NCBIfam" id="TIGR00756">
    <property type="entry name" value="PPR"/>
    <property type="match status" value="1"/>
</dbReference>
<name>A0A6P8ASP0_PYRGI</name>
<reference evidence="4" key="3">
    <citation type="submission" date="2025-08" db="UniProtKB">
        <authorList>
            <consortium name="RefSeq"/>
        </authorList>
    </citation>
    <scope>IDENTIFICATION</scope>
    <source>
        <strain evidence="4">NI907</strain>
    </source>
</reference>
<dbReference type="GO" id="GO:0005739">
    <property type="term" value="C:mitochondrion"/>
    <property type="evidence" value="ECO:0007669"/>
    <property type="project" value="TreeGrafter"/>
</dbReference>
<dbReference type="Pfam" id="PF13041">
    <property type="entry name" value="PPR_2"/>
    <property type="match status" value="1"/>
</dbReference>
<dbReference type="AlphaFoldDB" id="A0A6P8ASP0"/>
<sequence length="658" mass="74594">MTICRACTRSAGRSVLSIRSVSYLSSSFAADGNSWGSQIKSSDALSSAVTSSSRPQDITRAIKNSSDTETLGEHKKDPKRKLAGSRNLHDSINYAVRKHLKFLGDDRFKIANHVLSTLERDAFDEALQLVRKISKADRDYMVSWNHLISHLFEKQRLNAAIKLYNEAKKRGQTPNAQTYTIIFDGCAGSEHPKLAVGEAVKLYHTLLRSERLKPNTKHLNAVLKVCSRAGDQEALFSVLQTAEGDRKPDNLTYTTVLNSLRVRTAPSDRKPELKGLKKDERDDARRMDIAISIQRAKAIWEEIVKLWRSGKLIMDEELVCAMGRILRSGDRGSNSEILALVEQAMNIPRLDKLPLRAPQQPTEDKSTVVTTRPRLVFGFAKPGRNTLSLVLESLCTTRETSLAVRYWDLFIQEYGVIPDSENWFRLFKTLWIGKASGKASEYITRMPPQFLRPSTVHIALGTCVRDNLNESATANADKILAYAIRTLDAVDAMTMRHYLQAVMGNNHRFRVMEEKGDVKKSQAELGKHYAHALRSLQEPLMKATSNLAPYQLPKGPLQGQAAIQYNEFRELAATTRRMISVADKIMNQQLVSDKKDLKWIKDLRVKMQNFVDSVYEDRDHLEPNLPSKQDNQHLYNREKYRELDSYDWSEAAAAELKF</sequence>
<dbReference type="PANTHER" id="PTHR47938">
    <property type="entry name" value="RESPIRATORY COMPLEX I CHAPERONE (CIA84), PUTATIVE (AFU_ORTHOLOGUE AFUA_2G06020)-RELATED"/>
    <property type="match status" value="1"/>
</dbReference>
<reference evidence="4" key="1">
    <citation type="journal article" date="2019" name="Mol. Biol. Evol.">
        <title>Blast fungal genomes show frequent chromosomal changes, gene gains and losses, and effector gene turnover.</title>
        <authorList>
            <person name="Gomez Luciano L.B."/>
            <person name="Jason Tsai I."/>
            <person name="Chuma I."/>
            <person name="Tosa Y."/>
            <person name="Chen Y.H."/>
            <person name="Li J.Y."/>
            <person name="Li M.Y."/>
            <person name="Jade Lu M.Y."/>
            <person name="Nakayashiki H."/>
            <person name="Li W.H."/>
        </authorList>
    </citation>
    <scope>NUCLEOTIDE SEQUENCE</scope>
    <source>
        <strain evidence="4">NI907</strain>
    </source>
</reference>
<dbReference type="Gene3D" id="1.25.40.10">
    <property type="entry name" value="Tetratricopeptide repeat domain"/>
    <property type="match status" value="1"/>
</dbReference>
<dbReference type="InterPro" id="IPR002885">
    <property type="entry name" value="PPR_rpt"/>
</dbReference>
<feature type="region of interest" description="Disordered" evidence="2">
    <location>
        <begin position="64"/>
        <end position="83"/>
    </location>
</feature>
<dbReference type="Proteomes" id="UP000515153">
    <property type="component" value="Unplaced"/>
</dbReference>
<dbReference type="KEGG" id="pgri:PgNI_09831"/>
<keyword evidence="3" id="KW-1185">Reference proteome</keyword>
<evidence type="ECO:0008006" key="5">
    <source>
        <dbReference type="Google" id="ProtNLM"/>
    </source>
</evidence>
<organism evidence="3 4">
    <name type="scientific">Pyricularia grisea</name>
    <name type="common">Crabgrass-specific blast fungus</name>
    <name type="synonym">Magnaporthe grisea</name>
    <dbReference type="NCBI Taxonomy" id="148305"/>
    <lineage>
        <taxon>Eukaryota</taxon>
        <taxon>Fungi</taxon>
        <taxon>Dikarya</taxon>
        <taxon>Ascomycota</taxon>
        <taxon>Pezizomycotina</taxon>
        <taxon>Sordariomycetes</taxon>
        <taxon>Sordariomycetidae</taxon>
        <taxon>Magnaporthales</taxon>
        <taxon>Pyriculariaceae</taxon>
        <taxon>Pyricularia</taxon>
    </lineage>
</organism>
<dbReference type="PROSITE" id="PS51375">
    <property type="entry name" value="PPR"/>
    <property type="match status" value="1"/>
</dbReference>
<gene>
    <name evidence="4" type="ORF">PgNI_09831</name>
</gene>
<evidence type="ECO:0000256" key="1">
    <source>
        <dbReference type="PROSITE-ProRule" id="PRU00708"/>
    </source>
</evidence>
<evidence type="ECO:0000313" key="3">
    <source>
        <dbReference type="Proteomes" id="UP000515153"/>
    </source>
</evidence>
<feature type="repeat" description="PPR" evidence="1">
    <location>
        <begin position="140"/>
        <end position="174"/>
    </location>
</feature>
<proteinExistence type="predicted"/>